<organism evidence="3 4">
    <name type="scientific">Romeriopsis navalis LEGE 11480</name>
    <dbReference type="NCBI Taxonomy" id="2777977"/>
    <lineage>
        <taxon>Bacteria</taxon>
        <taxon>Bacillati</taxon>
        <taxon>Cyanobacteriota</taxon>
        <taxon>Cyanophyceae</taxon>
        <taxon>Leptolyngbyales</taxon>
        <taxon>Leptolyngbyaceae</taxon>
        <taxon>Romeriopsis</taxon>
        <taxon>Romeriopsis navalis</taxon>
    </lineage>
</organism>
<feature type="region of interest" description="Disordered" evidence="1">
    <location>
        <begin position="136"/>
        <end position="167"/>
    </location>
</feature>
<sequence length="279" mass="30241">FSLATDGILQDRASTITTWLRQQPQRHQQTAHPAQTAASSNKLTQLQTPETELQSAEPIGVAGALNHPTDELAATSAQNVDMTINQREARDQSNARWSLSRLISGLTNNLIFLLAGISILGAAIWLMRGGWNQPSNIDGSGNQIQPNTMPPPPPQNGQNANSQSFSTKPFDANRIAADNSATANAAPASPATTQAIPSTVNRTANPATSQPKLPVAGFFVRSPDVYDGVNLRVGPGVENQRIRGIPDGYWVIDEGRQLGKWREVSFQGQRGWMFRPFIR</sequence>
<dbReference type="Gene3D" id="2.30.30.40">
    <property type="entry name" value="SH3 Domains"/>
    <property type="match status" value="1"/>
</dbReference>
<feature type="compositionally biased region" description="Low complexity" evidence="1">
    <location>
        <begin position="22"/>
        <end position="38"/>
    </location>
</feature>
<proteinExistence type="predicted"/>
<dbReference type="EMBL" id="JADEXQ010000180">
    <property type="protein sequence ID" value="MBE9033344.1"/>
    <property type="molecule type" value="Genomic_DNA"/>
</dbReference>
<keyword evidence="4" id="KW-1185">Reference proteome</keyword>
<comment type="caution">
    <text evidence="3">The sequence shown here is derived from an EMBL/GenBank/DDBJ whole genome shotgun (WGS) entry which is preliminary data.</text>
</comment>
<dbReference type="RefSeq" id="WP_264328151.1">
    <property type="nucleotide sequence ID" value="NZ_JADEXQ010000180.1"/>
</dbReference>
<gene>
    <name evidence="3" type="ORF">IQ266_26780</name>
</gene>
<feature type="region of interest" description="Disordered" evidence="1">
    <location>
        <begin position="180"/>
        <end position="208"/>
    </location>
</feature>
<feature type="compositionally biased region" description="Low complexity" evidence="1">
    <location>
        <begin position="180"/>
        <end position="199"/>
    </location>
</feature>
<evidence type="ECO:0008006" key="5">
    <source>
        <dbReference type="Google" id="ProtNLM"/>
    </source>
</evidence>
<feature type="region of interest" description="Disordered" evidence="1">
    <location>
        <begin position="22"/>
        <end position="53"/>
    </location>
</feature>
<keyword evidence="2" id="KW-0812">Transmembrane</keyword>
<dbReference type="Proteomes" id="UP000625316">
    <property type="component" value="Unassembled WGS sequence"/>
</dbReference>
<dbReference type="AlphaFoldDB" id="A0A928VWA5"/>
<feature type="transmembrane region" description="Helical" evidence="2">
    <location>
        <begin position="106"/>
        <end position="127"/>
    </location>
</feature>
<accession>A0A928VWA5</accession>
<evidence type="ECO:0000256" key="2">
    <source>
        <dbReference type="SAM" id="Phobius"/>
    </source>
</evidence>
<name>A0A928VWA5_9CYAN</name>
<keyword evidence="2" id="KW-1133">Transmembrane helix</keyword>
<reference evidence="3" key="1">
    <citation type="submission" date="2020-10" db="EMBL/GenBank/DDBJ databases">
        <authorList>
            <person name="Castelo-Branco R."/>
            <person name="Eusebio N."/>
            <person name="Adriana R."/>
            <person name="Vieira A."/>
            <person name="Brugerolle De Fraissinette N."/>
            <person name="Rezende De Castro R."/>
            <person name="Schneider M.P."/>
            <person name="Vasconcelos V."/>
            <person name="Leao P.N."/>
        </authorList>
    </citation>
    <scope>NUCLEOTIDE SEQUENCE</scope>
    <source>
        <strain evidence="3">LEGE 11480</strain>
    </source>
</reference>
<feature type="non-terminal residue" evidence="3">
    <location>
        <position position="1"/>
    </location>
</feature>
<feature type="compositionally biased region" description="Polar residues" evidence="1">
    <location>
        <begin position="39"/>
        <end position="53"/>
    </location>
</feature>
<keyword evidence="2" id="KW-0472">Membrane</keyword>
<protein>
    <recommendedName>
        <fullName evidence="5">SH3 domain-containing protein</fullName>
    </recommendedName>
</protein>
<evidence type="ECO:0000313" key="3">
    <source>
        <dbReference type="EMBL" id="MBE9033344.1"/>
    </source>
</evidence>
<evidence type="ECO:0000256" key="1">
    <source>
        <dbReference type="SAM" id="MobiDB-lite"/>
    </source>
</evidence>
<evidence type="ECO:0000313" key="4">
    <source>
        <dbReference type="Proteomes" id="UP000625316"/>
    </source>
</evidence>